<dbReference type="Pfam" id="PF02565">
    <property type="entry name" value="RecO_C"/>
    <property type="match status" value="1"/>
</dbReference>
<sequence length="240" mass="26867">MKIHTRAISLTTVKYSDTKSIAHLFTENLGSVSFQIPRVAGKKGSAFRSLYVPLSVVELVYDHKPLRQIHLVGELQHLLIPSAPSRSLVANGVAIFLTEFLHRLLAPMQGEEQGALFRTILSAIDALDKEPDVVLASLHLHLMVKLLDDFGIAPDHTGYRPGYLLHREEGCYVSSFSASEPERNTSRLLHELQQHPLPSAFAMTREDRGRLLDLLLSYYDIHLHSIGDLKSLPVLKETFS</sequence>
<protein>
    <recommendedName>
        <fullName evidence="4">DNA repair protein RecO</fullName>
    </recommendedName>
    <alternativeName>
        <fullName evidence="4">Recombination protein O</fullName>
    </alternativeName>
</protein>
<dbReference type="Pfam" id="PF11967">
    <property type="entry name" value="RecO_N"/>
    <property type="match status" value="1"/>
</dbReference>
<proteinExistence type="inferred from homology"/>
<feature type="domain" description="DNA replication/recombination mediator RecO N-terminal" evidence="5">
    <location>
        <begin position="1"/>
        <end position="65"/>
    </location>
</feature>
<evidence type="ECO:0000313" key="6">
    <source>
        <dbReference type="EMBL" id="KGN91701.1"/>
    </source>
</evidence>
<name>A0ABR4XJQ2_9PORP</name>
<evidence type="ECO:0000259" key="5">
    <source>
        <dbReference type="Pfam" id="PF11967"/>
    </source>
</evidence>
<evidence type="ECO:0000256" key="4">
    <source>
        <dbReference type="HAMAP-Rule" id="MF_00201"/>
    </source>
</evidence>
<comment type="similarity">
    <text evidence="4">Belongs to the RecO family.</text>
</comment>
<gene>
    <name evidence="4" type="primary">recO</name>
    <name evidence="6" type="ORF">HQ43_06280</name>
</gene>
<keyword evidence="1 4" id="KW-0227">DNA damage</keyword>
<evidence type="ECO:0000256" key="1">
    <source>
        <dbReference type="ARBA" id="ARBA00022763"/>
    </source>
</evidence>
<dbReference type="InterPro" id="IPR022572">
    <property type="entry name" value="DNA_rep/recomb_RecO_N"/>
</dbReference>
<evidence type="ECO:0000313" key="7">
    <source>
        <dbReference type="Proteomes" id="UP000030101"/>
    </source>
</evidence>
<keyword evidence="7" id="KW-1185">Reference proteome</keyword>
<dbReference type="PANTHER" id="PTHR33991:SF1">
    <property type="entry name" value="DNA REPAIR PROTEIN RECO"/>
    <property type="match status" value="1"/>
</dbReference>
<dbReference type="InterPro" id="IPR012340">
    <property type="entry name" value="NA-bd_OB-fold"/>
</dbReference>
<organism evidence="6 7">
    <name type="scientific">Porphyromonas canoris</name>
    <dbReference type="NCBI Taxonomy" id="36875"/>
    <lineage>
        <taxon>Bacteria</taxon>
        <taxon>Pseudomonadati</taxon>
        <taxon>Bacteroidota</taxon>
        <taxon>Bacteroidia</taxon>
        <taxon>Bacteroidales</taxon>
        <taxon>Porphyromonadaceae</taxon>
        <taxon>Porphyromonas</taxon>
    </lineage>
</organism>
<comment type="function">
    <text evidence="4">Involved in DNA repair and RecF pathway recombination.</text>
</comment>
<dbReference type="InterPro" id="IPR037278">
    <property type="entry name" value="ARFGAP/RecO"/>
</dbReference>
<dbReference type="Proteomes" id="UP000030101">
    <property type="component" value="Unassembled WGS sequence"/>
</dbReference>
<reference evidence="6 7" key="1">
    <citation type="submission" date="2014-08" db="EMBL/GenBank/DDBJ databases">
        <title>Porphyromonas canoris strain:OH2762 Genome sequencing.</title>
        <authorList>
            <person name="Wallis C."/>
            <person name="Deusch O."/>
            <person name="O'Flynn C."/>
            <person name="Davis I."/>
            <person name="Jospin G."/>
            <person name="Darling A.E."/>
            <person name="Coil D.A."/>
            <person name="Alexiev A."/>
            <person name="Horsfall A."/>
            <person name="Kirkwood N."/>
            <person name="Harris S."/>
            <person name="Eisen J.A."/>
        </authorList>
    </citation>
    <scope>NUCLEOTIDE SEQUENCE [LARGE SCALE GENOMIC DNA]</scope>
    <source>
        <strain evidence="7">COT-108 OH2762</strain>
    </source>
</reference>
<dbReference type="PANTHER" id="PTHR33991">
    <property type="entry name" value="DNA REPAIR PROTEIN RECO"/>
    <property type="match status" value="1"/>
</dbReference>
<keyword evidence="3 4" id="KW-0234">DNA repair</keyword>
<dbReference type="HAMAP" id="MF_00201">
    <property type="entry name" value="RecO"/>
    <property type="match status" value="1"/>
</dbReference>
<dbReference type="Gene3D" id="2.40.50.140">
    <property type="entry name" value="Nucleic acid-binding proteins"/>
    <property type="match status" value="1"/>
</dbReference>
<accession>A0ABR4XJQ2</accession>
<evidence type="ECO:0000256" key="3">
    <source>
        <dbReference type="ARBA" id="ARBA00023204"/>
    </source>
</evidence>
<dbReference type="EMBL" id="JQZV01000013">
    <property type="protein sequence ID" value="KGN91701.1"/>
    <property type="molecule type" value="Genomic_DNA"/>
</dbReference>
<keyword evidence="2 4" id="KW-0233">DNA recombination</keyword>
<dbReference type="RefSeq" id="WP_036791066.1">
    <property type="nucleotide sequence ID" value="NZ_JQZV01000013.1"/>
</dbReference>
<comment type="caution">
    <text evidence="6">The sequence shown here is derived from an EMBL/GenBank/DDBJ whole genome shotgun (WGS) entry which is preliminary data.</text>
</comment>
<dbReference type="SUPFAM" id="SSF57863">
    <property type="entry name" value="ArfGap/RecO-like zinc finger"/>
    <property type="match status" value="1"/>
</dbReference>
<evidence type="ECO:0000256" key="2">
    <source>
        <dbReference type="ARBA" id="ARBA00023172"/>
    </source>
</evidence>
<dbReference type="InterPro" id="IPR003717">
    <property type="entry name" value="RecO"/>
</dbReference>